<dbReference type="InterPro" id="IPR034660">
    <property type="entry name" value="DinB/YfiT-like"/>
</dbReference>
<dbReference type="RefSeq" id="WP_202908818.1">
    <property type="nucleotide sequence ID" value="NZ_CP042914.1"/>
</dbReference>
<dbReference type="AlphaFoldDB" id="A0A5B9QUS4"/>
<dbReference type="EC" id="3.-.-.-" evidence="2"/>
<proteinExistence type="predicted"/>
<dbReference type="Proteomes" id="UP000325286">
    <property type="component" value="Chromosome"/>
</dbReference>
<reference evidence="2 3" key="1">
    <citation type="submission" date="2019-08" db="EMBL/GenBank/DDBJ databases">
        <title>Deep-cultivation of Planctomycetes and their phenomic and genomic characterization uncovers novel biology.</title>
        <authorList>
            <person name="Wiegand S."/>
            <person name="Jogler M."/>
            <person name="Boedeker C."/>
            <person name="Pinto D."/>
            <person name="Vollmers J."/>
            <person name="Rivas-Marin E."/>
            <person name="Kohn T."/>
            <person name="Peeters S.H."/>
            <person name="Heuer A."/>
            <person name="Rast P."/>
            <person name="Oberbeckmann S."/>
            <person name="Bunk B."/>
            <person name="Jeske O."/>
            <person name="Meyerdierks A."/>
            <person name="Storesund J.E."/>
            <person name="Kallscheuer N."/>
            <person name="Luecker S."/>
            <person name="Lage O.M."/>
            <person name="Pohl T."/>
            <person name="Merkel B.J."/>
            <person name="Hornburger P."/>
            <person name="Mueller R.-W."/>
            <person name="Bruemmer F."/>
            <person name="Labrenz M."/>
            <person name="Spormann A.M."/>
            <person name="Op den Camp H."/>
            <person name="Overmann J."/>
            <person name="Amann R."/>
            <person name="Jetten M.S.M."/>
            <person name="Mascher T."/>
            <person name="Medema M.H."/>
            <person name="Devos D.P."/>
            <person name="Kaster A.-K."/>
            <person name="Ovreas L."/>
            <person name="Rohde M."/>
            <person name="Galperin M.Y."/>
            <person name="Jogler C."/>
        </authorList>
    </citation>
    <scope>NUCLEOTIDE SEQUENCE [LARGE SCALE GENOMIC DNA]</scope>
    <source>
        <strain evidence="2 3">UC8</strain>
    </source>
</reference>
<sequence length="207" mass="22804">MQAVIVEDGNVAELARVWISVRVQSLATLGYGAMVVCYDVAIRYPSPYPLEELVPQTEYVQAYAAGPAALRASAERFSSAQLDATPIPGTWSARQVVCHIADFEIVYADRMKRVIAEHEPTFFGGDPDEFAAGLAYEKRDVQEELAVIDAVRQQMTRILHTLDEDAFSRIGNHNEAGPLTLAALLQSVTAHLPHHVAFIDAKWNALQ</sequence>
<evidence type="ECO:0000313" key="3">
    <source>
        <dbReference type="Proteomes" id="UP000325286"/>
    </source>
</evidence>
<accession>A0A5B9QUS4</accession>
<dbReference type="Gene3D" id="1.20.120.450">
    <property type="entry name" value="dinb family like domain"/>
    <property type="match status" value="1"/>
</dbReference>
<name>A0A5B9QUS4_9BACT</name>
<dbReference type="EMBL" id="CP042914">
    <property type="protein sequence ID" value="QEG41719.1"/>
    <property type="molecule type" value="Genomic_DNA"/>
</dbReference>
<organism evidence="2 3">
    <name type="scientific">Roseimaritima ulvae</name>
    <dbReference type="NCBI Taxonomy" id="980254"/>
    <lineage>
        <taxon>Bacteria</taxon>
        <taxon>Pseudomonadati</taxon>
        <taxon>Planctomycetota</taxon>
        <taxon>Planctomycetia</taxon>
        <taxon>Pirellulales</taxon>
        <taxon>Pirellulaceae</taxon>
        <taxon>Roseimaritima</taxon>
    </lineage>
</organism>
<keyword evidence="2" id="KW-0378">Hydrolase</keyword>
<dbReference type="KEGG" id="rul:UC8_37450"/>
<dbReference type="GO" id="GO:0016787">
    <property type="term" value="F:hydrolase activity"/>
    <property type="evidence" value="ECO:0007669"/>
    <property type="project" value="UniProtKB-KW"/>
</dbReference>
<evidence type="ECO:0000313" key="2">
    <source>
        <dbReference type="EMBL" id="QEG41719.1"/>
    </source>
</evidence>
<feature type="domain" description="DinB-like" evidence="1">
    <location>
        <begin position="65"/>
        <end position="199"/>
    </location>
</feature>
<dbReference type="InterPro" id="IPR024775">
    <property type="entry name" value="DinB-like"/>
</dbReference>
<protein>
    <submittedName>
        <fullName evidence="2">Metal-dependent hydrolase YfiT</fullName>
        <ecNumber evidence="2">3.-.-.-</ecNumber>
    </submittedName>
</protein>
<dbReference type="Pfam" id="PF12867">
    <property type="entry name" value="DinB_2"/>
    <property type="match status" value="1"/>
</dbReference>
<dbReference type="SUPFAM" id="SSF109854">
    <property type="entry name" value="DinB/YfiT-like putative metalloenzymes"/>
    <property type="match status" value="1"/>
</dbReference>
<keyword evidence="3" id="KW-1185">Reference proteome</keyword>
<evidence type="ECO:0000259" key="1">
    <source>
        <dbReference type="Pfam" id="PF12867"/>
    </source>
</evidence>
<gene>
    <name evidence="2" type="primary">yfiT</name>
    <name evidence="2" type="ORF">UC8_37450</name>
</gene>